<evidence type="ECO:0000259" key="1">
    <source>
        <dbReference type="Pfam" id="PF12697"/>
    </source>
</evidence>
<organism evidence="3 4">
    <name type="scientific">Rhynchospora pubera</name>
    <dbReference type="NCBI Taxonomy" id="906938"/>
    <lineage>
        <taxon>Eukaryota</taxon>
        <taxon>Viridiplantae</taxon>
        <taxon>Streptophyta</taxon>
        <taxon>Embryophyta</taxon>
        <taxon>Tracheophyta</taxon>
        <taxon>Spermatophyta</taxon>
        <taxon>Magnoliopsida</taxon>
        <taxon>Liliopsida</taxon>
        <taxon>Poales</taxon>
        <taxon>Cyperaceae</taxon>
        <taxon>Cyperoideae</taxon>
        <taxon>Rhynchosporeae</taxon>
        <taxon>Rhynchospora</taxon>
    </lineage>
</organism>
<feature type="domain" description="AB hydrolase-1" evidence="1">
    <location>
        <begin position="55"/>
        <end position="297"/>
    </location>
</feature>
<dbReference type="SUPFAM" id="SSF53474">
    <property type="entry name" value="alpha/beta-Hydrolases"/>
    <property type="match status" value="1"/>
</dbReference>
<protein>
    <submittedName>
        <fullName evidence="3">Alpha/beta-Hydrolases superfamily protein</fullName>
    </submittedName>
</protein>
<name>A0AAV8DZ08_9POAL</name>
<evidence type="ECO:0000313" key="4">
    <source>
        <dbReference type="Proteomes" id="UP001140206"/>
    </source>
</evidence>
<dbReference type="Proteomes" id="UP001140206">
    <property type="component" value="Chromosome 3"/>
</dbReference>
<dbReference type="Gene3D" id="3.40.50.1820">
    <property type="entry name" value="alpha/beta hydrolase"/>
    <property type="match status" value="1"/>
</dbReference>
<comment type="caution">
    <text evidence="3">The sequence shown here is derived from an EMBL/GenBank/DDBJ whole genome shotgun (WGS) entry which is preliminary data.</text>
</comment>
<dbReference type="Pfam" id="PF12697">
    <property type="entry name" value="Abhydrolase_6"/>
    <property type="match status" value="1"/>
</dbReference>
<gene>
    <name evidence="2" type="ORF">LUZ62_000626</name>
    <name evidence="3" type="ORF">LUZ62_058765</name>
</gene>
<dbReference type="PANTHER" id="PTHR45763:SF54">
    <property type="entry name" value="HYDROLASE, ALPHA_BETA FOLD FAMILY PROTEIN, EXPRESSED"/>
    <property type="match status" value="1"/>
</dbReference>
<accession>A0AAV8DZ08</accession>
<dbReference type="InterPro" id="IPR000073">
    <property type="entry name" value="AB_hydrolase_1"/>
</dbReference>
<dbReference type="AlphaFoldDB" id="A0AAV8DZ08"/>
<proteinExistence type="predicted"/>
<dbReference type="EMBL" id="JAMFTS010000003">
    <property type="protein sequence ID" value="KAJ4774508.1"/>
    <property type="molecule type" value="Genomic_DNA"/>
</dbReference>
<evidence type="ECO:0000313" key="3">
    <source>
        <dbReference type="EMBL" id="KAJ4774508.1"/>
    </source>
</evidence>
<dbReference type="EMBL" id="JAMFTS010005233">
    <property type="protein sequence ID" value="KAJ4733875.1"/>
    <property type="molecule type" value="Genomic_DNA"/>
</dbReference>
<sequence>MAQSLINFLIPPPPTKICGSEGGPPITAKRIRLKDGRYLAYAEYGMNKADAKFKIVFCHGFAGTRLDTLNASQDLMEELGVYMVGFDRAGYGESDPDPNRSVRSTAQDVEELADALELGPKFYLASQSIGGHVIWGAIKYIPERWPRFPKRLAREVYKKQQLGDQWSLRIAYYMPSILHWWLEQSWLPTSTVIKGTTHRPNKADAEISKSRLDDGSFEKRIYRASQQGKYESLYREMKVMFGKWEFDPMDLTEPPFPVHIFQGAEDGLVPVTLQRYLADQLSWINYHELPGTGHNFNAVPGLGNEVLKTLLGEASN</sequence>
<dbReference type="PANTHER" id="PTHR45763">
    <property type="entry name" value="HYDROLASE, ALPHA/BETA FOLD FAMILY PROTEIN, EXPRESSED-RELATED"/>
    <property type="match status" value="1"/>
</dbReference>
<evidence type="ECO:0000313" key="2">
    <source>
        <dbReference type="EMBL" id="KAJ4733875.1"/>
    </source>
</evidence>
<reference evidence="3" key="1">
    <citation type="submission" date="2022-08" db="EMBL/GenBank/DDBJ databases">
        <authorList>
            <person name="Marques A."/>
        </authorList>
    </citation>
    <scope>NUCLEOTIDE SEQUENCE</scope>
    <source>
        <strain evidence="3">RhyPub2mFocal</strain>
        <tissue evidence="3">Leaves</tissue>
    </source>
</reference>
<dbReference type="InterPro" id="IPR029058">
    <property type="entry name" value="AB_hydrolase_fold"/>
</dbReference>
<keyword evidence="4" id="KW-1185">Reference proteome</keyword>